<dbReference type="GeneID" id="107429969"/>
<dbReference type="Proteomes" id="UP001652623">
    <property type="component" value="Chromosome 6"/>
</dbReference>
<keyword evidence="3" id="KW-1185">Reference proteome</keyword>
<proteinExistence type="predicted"/>
<evidence type="ECO:0000313" key="3">
    <source>
        <dbReference type="Proteomes" id="UP001652623"/>
    </source>
</evidence>
<evidence type="ECO:0000259" key="2">
    <source>
        <dbReference type="PROSITE" id="PS51259"/>
    </source>
</evidence>
<dbReference type="RefSeq" id="XP_060674143.1">
    <property type="nucleotide sequence ID" value="XM_060818160.1"/>
</dbReference>
<evidence type="ECO:0000259" key="1">
    <source>
        <dbReference type="PROSITE" id="PS51258"/>
    </source>
</evidence>
<dbReference type="PROSITE" id="PS51258">
    <property type="entry name" value="MHD1"/>
    <property type="match status" value="1"/>
</dbReference>
<name>A0ABM4ABN6_ZIZJJ</name>
<organism evidence="3 4">
    <name type="scientific">Ziziphus jujuba</name>
    <name type="common">Chinese jujube</name>
    <name type="synonym">Ziziphus sativa</name>
    <dbReference type="NCBI Taxonomy" id="326968"/>
    <lineage>
        <taxon>Eukaryota</taxon>
        <taxon>Viridiplantae</taxon>
        <taxon>Streptophyta</taxon>
        <taxon>Embryophyta</taxon>
        <taxon>Tracheophyta</taxon>
        <taxon>Spermatophyta</taxon>
        <taxon>Magnoliopsida</taxon>
        <taxon>eudicotyledons</taxon>
        <taxon>Gunneridae</taxon>
        <taxon>Pentapetalae</taxon>
        <taxon>rosids</taxon>
        <taxon>fabids</taxon>
        <taxon>Rosales</taxon>
        <taxon>Rhamnaceae</taxon>
        <taxon>Paliureae</taxon>
        <taxon>Ziziphus</taxon>
    </lineage>
</organism>
<dbReference type="InterPro" id="IPR057984">
    <property type="entry name" value="PATROL1_C"/>
</dbReference>
<sequence length="1153" mass="131385">MMDEASLLQRYRHDRRKLLEFIFSSGLVKELRTSSGTTTSDYSHFLCRSDFDTLSADYILHCLNSGGVVDISEARKKYMHESTEPLMIHSQLGNSYFLVSDPDLSGSPPRRAPPPIDVKQTINQVSSSSEQMDSLYVENTATVEDNYGLKYRATTATRSKPVENVKIPSLGLPNLHTGLSDDDLRESAYEILLASMVSSGIDLHVVEDKKKERTARFLRGLKSKRDKSQTQYQYLERNSELINIIRVQMQMSEAMDACIRRRLMQLATRRMCELTDIPQISLGLLNSVFKTDFSHEKSYIHWKSRQALVLEELLCYSTNAVAPEHLTAKCSLEKIRNSKLQEWDTTMTPSERAEVLSTIKHVALKLSSLHGHVSIESENYYWTTGYHLNIRLYEKLLLGMFDVLDEGQLIEEADEFLTHIKLTWTKLGITEKIHHAIFGWVLFQQFAATDEATLLEHAIVELQKVTSAENDNEEERLYIDSLACSRECDGAEIKLSLLEAIRISISIWCDSKLQDYHLHFSQQPGNLRRVMSLVSTVGILTSDSKLTRSHVSSEDAAVILKSYVERSIEAAYGRVASTVELESKVEKKHPLAFLANELSLIVNREIKVFYPVMRQWCPESGMIVAKLLHQIYWERLSIFLNEVSCLSEDVKQVLPAAGSLDNDLRQLYATACEGNNQDLQHYPIGEIAKPIILDWVIAQHSRILEWTGRASDFEDWEPLSLQQRQAASVVEVFRIIEETVDQLFGLKLPIDITHLQALLSIIFHTLDAYLQKVLNQLVEKNHLYPSAPPLTRYTETTIPVMKTKLLESKVLDNNVLNKLDHLTISKLCVRLNTLKFSSYCLQYIQKQMDLLEGGIRESWVRVRHYDNKNCAKEERQGTTCNEEVDELFVTTFNIIRDTSSSAIGKICEFIGARIVFWDLRDAFLSSLYRGNVADARLESVLPHVDTVLDDICGLVDDALRDLVVLSACRATLEGYAWVLLDGGPSCAFSDSDIVLMEDDLTTLKEFFVADGEGLPRSLVEQEAKVVEQILGLYSLQTESVIQMLMTASEQISLGLDSHEHGRMNLINVHTLIRILCHKKDREASKFLKRHYQLPMSSDYEDTSSRDSTPRSPYVSDFMKRSTSFRWNTKGQTSFKSFKKRLQEATSEIRNVGW</sequence>
<dbReference type="InterPro" id="IPR008528">
    <property type="entry name" value="unc-13_homologue"/>
</dbReference>
<gene>
    <name evidence="4" type="primary">LOC107429969</name>
</gene>
<evidence type="ECO:0000313" key="4">
    <source>
        <dbReference type="RefSeq" id="XP_060674143.1"/>
    </source>
</evidence>
<feature type="domain" description="MHD1" evidence="1">
    <location>
        <begin position="651"/>
        <end position="777"/>
    </location>
</feature>
<reference evidence="4" key="1">
    <citation type="submission" date="2025-08" db="UniProtKB">
        <authorList>
            <consortium name="RefSeq"/>
        </authorList>
    </citation>
    <scope>IDENTIFICATION</scope>
    <source>
        <tissue evidence="4">Seedling</tissue>
    </source>
</reference>
<dbReference type="Pfam" id="PF25761">
    <property type="entry name" value="TPR_PATROL1"/>
    <property type="match status" value="1"/>
</dbReference>
<dbReference type="InterPro" id="IPR014772">
    <property type="entry name" value="Munc13_dom-2"/>
</dbReference>
<protein>
    <submittedName>
        <fullName evidence="4">Protein unc-13 homolog isoform X1</fullName>
    </submittedName>
</protein>
<dbReference type="PANTHER" id="PTHR31280">
    <property type="entry name" value="PROTEIN UNC-13 HOMOLOG"/>
    <property type="match status" value="1"/>
</dbReference>
<dbReference type="InterPro" id="IPR014770">
    <property type="entry name" value="Munc13_1"/>
</dbReference>
<dbReference type="PANTHER" id="PTHR31280:SF3">
    <property type="entry name" value="DNA TOPOISOMERASE 4 SUBUNIT B (DUF810)"/>
    <property type="match status" value="1"/>
</dbReference>
<feature type="domain" description="MHD2" evidence="2">
    <location>
        <begin position="934"/>
        <end position="1044"/>
    </location>
</feature>
<dbReference type="PROSITE" id="PS51259">
    <property type="entry name" value="MHD2"/>
    <property type="match status" value="1"/>
</dbReference>
<accession>A0ABM4ABN6</accession>